<protein>
    <submittedName>
        <fullName evidence="1">Uncharacterized protein</fullName>
    </submittedName>
</protein>
<gene>
    <name evidence="1" type="ORF">SS50377_23684</name>
</gene>
<sequence>MSKKRAAGSKTKKQAQKILFDANLPIQFISTSNQQVKGNKHFAVIISKNISKTLKKRLE</sequence>
<dbReference type="AlphaFoldDB" id="A0A9P8LSH9"/>
<reference evidence="1 2" key="1">
    <citation type="journal article" date="2014" name="PLoS Genet.">
        <title>The Genome of Spironucleus salmonicida Highlights a Fish Pathogen Adapted to Fluctuating Environments.</title>
        <authorList>
            <person name="Xu F."/>
            <person name="Jerlstrom-Hultqvist J."/>
            <person name="Einarsson E."/>
            <person name="Astvaldsson A."/>
            <person name="Svard S.G."/>
            <person name="Andersson J.O."/>
        </authorList>
    </citation>
    <scope>NUCLEOTIDE SEQUENCE [LARGE SCALE GENOMIC DNA]</scope>
    <source>
        <strain evidence="1 2">ATCC 50377</strain>
    </source>
</reference>
<dbReference type="Proteomes" id="UP000018208">
    <property type="component" value="Unassembled WGS sequence"/>
</dbReference>
<proteinExistence type="predicted"/>
<evidence type="ECO:0000313" key="2">
    <source>
        <dbReference type="Proteomes" id="UP000018208"/>
    </source>
</evidence>
<dbReference type="EMBL" id="AUWU02000004">
    <property type="protein sequence ID" value="KAH0573749.1"/>
    <property type="molecule type" value="Genomic_DNA"/>
</dbReference>
<keyword evidence="2" id="KW-1185">Reference proteome</keyword>
<evidence type="ECO:0000313" key="1">
    <source>
        <dbReference type="EMBL" id="KAH0573749.1"/>
    </source>
</evidence>
<dbReference type="RefSeq" id="XP_067764522.1">
    <property type="nucleotide sequence ID" value="XM_067907548.1"/>
</dbReference>
<name>A0A9P8LSH9_9EUKA</name>
<dbReference type="KEGG" id="ssao:94297707"/>
<organism evidence="1 2">
    <name type="scientific">Spironucleus salmonicida</name>
    <dbReference type="NCBI Taxonomy" id="348837"/>
    <lineage>
        <taxon>Eukaryota</taxon>
        <taxon>Metamonada</taxon>
        <taxon>Diplomonadida</taxon>
        <taxon>Hexamitidae</taxon>
        <taxon>Hexamitinae</taxon>
        <taxon>Spironucleus</taxon>
    </lineage>
</organism>
<accession>A0A9P8LSH9</accession>
<comment type="caution">
    <text evidence="1">The sequence shown here is derived from an EMBL/GenBank/DDBJ whole genome shotgun (WGS) entry which is preliminary data.</text>
</comment>
<dbReference type="GeneID" id="94297707"/>